<organism evidence="5 6">
    <name type="scientific">Chelatococcus reniformis</name>
    <dbReference type="NCBI Taxonomy" id="1494448"/>
    <lineage>
        <taxon>Bacteria</taxon>
        <taxon>Pseudomonadati</taxon>
        <taxon>Pseudomonadota</taxon>
        <taxon>Alphaproteobacteria</taxon>
        <taxon>Hyphomicrobiales</taxon>
        <taxon>Chelatococcaceae</taxon>
        <taxon>Chelatococcus</taxon>
    </lineage>
</organism>
<gene>
    <name evidence="5" type="ORF">GCM10010994_57240</name>
</gene>
<evidence type="ECO:0000313" key="5">
    <source>
        <dbReference type="EMBL" id="GGC91990.1"/>
    </source>
</evidence>
<proteinExistence type="predicted"/>
<protein>
    <submittedName>
        <fullName evidence="5">Methylhydantoinase</fullName>
    </submittedName>
</protein>
<dbReference type="EMBL" id="BMGG01000012">
    <property type="protein sequence ID" value="GGC91990.1"/>
    <property type="molecule type" value="Genomic_DNA"/>
</dbReference>
<dbReference type="GO" id="GO:0017168">
    <property type="term" value="F:5-oxoprolinase (ATP-hydrolyzing) activity"/>
    <property type="evidence" value="ECO:0007669"/>
    <property type="project" value="TreeGrafter"/>
</dbReference>
<name>A0A916UWZ3_9HYPH</name>
<keyword evidence="6" id="KW-1185">Reference proteome</keyword>
<dbReference type="RefSeq" id="WP_188612599.1">
    <property type="nucleotide sequence ID" value="NZ_BMGG01000012.1"/>
</dbReference>
<dbReference type="GO" id="GO:0006749">
    <property type="term" value="P:glutathione metabolic process"/>
    <property type="evidence" value="ECO:0007669"/>
    <property type="project" value="TreeGrafter"/>
</dbReference>
<dbReference type="InterPro" id="IPR043129">
    <property type="entry name" value="ATPase_NBD"/>
</dbReference>
<dbReference type="PANTHER" id="PTHR11365:SF23">
    <property type="entry name" value="HYPOTHETICAL 5-OXOPROLINASE (EUROFUNG)-RELATED"/>
    <property type="match status" value="1"/>
</dbReference>
<dbReference type="Pfam" id="PF05378">
    <property type="entry name" value="Hydant_A_N"/>
    <property type="match status" value="1"/>
</dbReference>
<dbReference type="Pfam" id="PF19278">
    <property type="entry name" value="Hydant_A_C"/>
    <property type="match status" value="1"/>
</dbReference>
<dbReference type="GO" id="GO:0005829">
    <property type="term" value="C:cytosol"/>
    <property type="evidence" value="ECO:0007669"/>
    <property type="project" value="TreeGrafter"/>
</dbReference>
<evidence type="ECO:0000259" key="3">
    <source>
        <dbReference type="Pfam" id="PF05378"/>
    </source>
</evidence>
<feature type="domain" description="Hydantoinase A/oxoprolinase" evidence="2">
    <location>
        <begin position="207"/>
        <end position="493"/>
    </location>
</feature>
<reference evidence="5" key="1">
    <citation type="journal article" date="2014" name="Int. J. Syst. Evol. Microbiol.">
        <title>Complete genome sequence of Corynebacterium casei LMG S-19264T (=DSM 44701T), isolated from a smear-ripened cheese.</title>
        <authorList>
            <consortium name="US DOE Joint Genome Institute (JGI-PGF)"/>
            <person name="Walter F."/>
            <person name="Albersmeier A."/>
            <person name="Kalinowski J."/>
            <person name="Ruckert C."/>
        </authorList>
    </citation>
    <scope>NUCLEOTIDE SEQUENCE</scope>
    <source>
        <strain evidence="5">CGMCC 1.12919</strain>
    </source>
</reference>
<dbReference type="Gene3D" id="3.30.420.40">
    <property type="match status" value="1"/>
</dbReference>
<evidence type="ECO:0000256" key="1">
    <source>
        <dbReference type="SAM" id="MobiDB-lite"/>
    </source>
</evidence>
<feature type="domain" description="Hydantoinase/oxoprolinase N-terminal" evidence="3">
    <location>
        <begin position="5"/>
        <end position="185"/>
    </location>
</feature>
<dbReference type="InterPro" id="IPR045079">
    <property type="entry name" value="Oxoprolinase-like"/>
</dbReference>
<sequence length="721" mass="76885">MTSLRIGIDVGGTFTDLVAVDADGRTLFAKSPSTPQDPSIGVMAGLDELARRHGLPLGEMLARTERIVHGTTVATNALLERKGARVALLTTEGHRDVLEMREGLKDARYDLRVAPPAPLVPRRLRLGVRERLRPDGTVETALDEASLDAAIAAIRAADVAAVAVCYLHAYKNPAHEIATVERLARELPDVYVSRSSDVLPQIKEYERLSTTVVNAYVGPAVRRYLTNLERRLRDGGLAGNLFIILSHGGMAPVDEAGRLAAATVLSGPAGGVAGSRRCAQLLGIGDLIPFDVGGTSTDISLIAGGEAALSSERGLAGERIALRSLDIASVAAGGGSLAQLDAGGGFHVGPESAGAVPGPACYGQGGAAPAVTDANLLLGYLDAATFLGGRRPLDLAAAERAMDAMAERLRLTRDQTALGIHRLINLKMADGIRLMTLRRGVDPRRFALLSFGGGAGLHAVEVARELEIPRVIVPTVASVLSAWGMLASDLRYEVSRTHVGDGGAMTGARMQDVFAELERQARARLTAWFDGAIRTERSAEMRYGEQVFEIDVALGDIDWQAPDLVARVEECFHRRHEDLYTYASRGQEVVFVNARVAAVGAVPTLEHDPKRWTPAFGQDHARGEVLRPDGDSTKNHPARAQREPPAPDGEAPATARRRAYFDGWRDVPVHRMETLAPGAAFDGPAIFEAETTTVVIGEGDRATVNELGWLDIALRSSLSPA</sequence>
<evidence type="ECO:0000259" key="2">
    <source>
        <dbReference type="Pfam" id="PF01968"/>
    </source>
</evidence>
<dbReference type="AlphaFoldDB" id="A0A916UWZ3"/>
<feature type="domain" description="Acetophenone carboxylase-like C-terminal" evidence="4">
    <location>
        <begin position="638"/>
        <end position="706"/>
    </location>
</feature>
<evidence type="ECO:0000313" key="6">
    <source>
        <dbReference type="Proteomes" id="UP000637002"/>
    </source>
</evidence>
<feature type="region of interest" description="Disordered" evidence="1">
    <location>
        <begin position="607"/>
        <end position="654"/>
    </location>
</feature>
<accession>A0A916UWZ3</accession>
<dbReference type="InterPro" id="IPR008040">
    <property type="entry name" value="Hydant_A_N"/>
</dbReference>
<dbReference type="PANTHER" id="PTHR11365">
    <property type="entry name" value="5-OXOPROLINASE RELATED"/>
    <property type="match status" value="1"/>
</dbReference>
<dbReference type="SUPFAM" id="SSF53067">
    <property type="entry name" value="Actin-like ATPase domain"/>
    <property type="match status" value="1"/>
</dbReference>
<dbReference type="Pfam" id="PF01968">
    <property type="entry name" value="Hydantoinase_A"/>
    <property type="match status" value="1"/>
</dbReference>
<dbReference type="InterPro" id="IPR049517">
    <property type="entry name" value="ACX-like_C"/>
</dbReference>
<evidence type="ECO:0000259" key="4">
    <source>
        <dbReference type="Pfam" id="PF19278"/>
    </source>
</evidence>
<dbReference type="Proteomes" id="UP000637002">
    <property type="component" value="Unassembled WGS sequence"/>
</dbReference>
<reference evidence="5" key="2">
    <citation type="submission" date="2020-09" db="EMBL/GenBank/DDBJ databases">
        <authorList>
            <person name="Sun Q."/>
            <person name="Zhou Y."/>
        </authorList>
    </citation>
    <scope>NUCLEOTIDE SEQUENCE</scope>
    <source>
        <strain evidence="5">CGMCC 1.12919</strain>
    </source>
</reference>
<comment type="caution">
    <text evidence="5">The sequence shown here is derived from an EMBL/GenBank/DDBJ whole genome shotgun (WGS) entry which is preliminary data.</text>
</comment>
<feature type="compositionally biased region" description="Basic and acidic residues" evidence="1">
    <location>
        <begin position="619"/>
        <end position="634"/>
    </location>
</feature>
<dbReference type="InterPro" id="IPR002821">
    <property type="entry name" value="Hydantoinase_A"/>
</dbReference>